<keyword evidence="6 7" id="KW-0472">Membrane</keyword>
<feature type="transmembrane region" description="Helical" evidence="7">
    <location>
        <begin position="72"/>
        <end position="90"/>
    </location>
</feature>
<feature type="transmembrane region" description="Helical" evidence="7">
    <location>
        <begin position="6"/>
        <end position="32"/>
    </location>
</feature>
<evidence type="ECO:0000256" key="5">
    <source>
        <dbReference type="ARBA" id="ARBA00022989"/>
    </source>
</evidence>
<gene>
    <name evidence="8" type="ORF">ENS59_11240</name>
</gene>
<keyword evidence="5 7" id="KW-1133">Transmembrane helix</keyword>
<organism evidence="8">
    <name type="scientific">Gracilinema caldarium</name>
    <dbReference type="NCBI Taxonomy" id="215591"/>
    <lineage>
        <taxon>Bacteria</taxon>
        <taxon>Pseudomonadati</taxon>
        <taxon>Spirochaetota</taxon>
        <taxon>Spirochaetia</taxon>
        <taxon>Spirochaetales</taxon>
        <taxon>Breznakiellaceae</taxon>
        <taxon>Gracilinema</taxon>
    </lineage>
</organism>
<comment type="similarity">
    <text evidence="2 7">Belongs to the UPF0056 (MarC) family.</text>
</comment>
<evidence type="ECO:0000256" key="4">
    <source>
        <dbReference type="ARBA" id="ARBA00022692"/>
    </source>
</evidence>
<dbReference type="NCBIfam" id="TIGR00427">
    <property type="entry name" value="NAAT family transporter"/>
    <property type="match status" value="1"/>
</dbReference>
<dbReference type="PANTHER" id="PTHR33508:SF1">
    <property type="entry name" value="UPF0056 MEMBRANE PROTEIN YHCE"/>
    <property type="match status" value="1"/>
</dbReference>
<feature type="transmembrane region" description="Helical" evidence="7">
    <location>
        <begin position="187"/>
        <end position="211"/>
    </location>
</feature>
<dbReference type="Pfam" id="PF01914">
    <property type="entry name" value="MarC"/>
    <property type="match status" value="1"/>
</dbReference>
<proteinExistence type="inferred from homology"/>
<evidence type="ECO:0000313" key="8">
    <source>
        <dbReference type="EMBL" id="HFH30062.1"/>
    </source>
</evidence>
<reference evidence="8" key="1">
    <citation type="journal article" date="2020" name="mSystems">
        <title>Genome- and Community-Level Interaction Insights into Carbon Utilization and Element Cycling Functions of Hydrothermarchaeota in Hydrothermal Sediment.</title>
        <authorList>
            <person name="Zhou Z."/>
            <person name="Liu Y."/>
            <person name="Xu W."/>
            <person name="Pan J."/>
            <person name="Luo Z.H."/>
            <person name="Li M."/>
        </authorList>
    </citation>
    <scope>NUCLEOTIDE SEQUENCE [LARGE SCALE GENOMIC DNA]</scope>
    <source>
        <strain evidence="8">SpSt-503</strain>
    </source>
</reference>
<protein>
    <recommendedName>
        <fullName evidence="7">UPF0056 membrane protein</fullName>
    </recommendedName>
</protein>
<comment type="subcellular location">
    <subcellularLocation>
        <location evidence="1 7">Cell membrane</location>
        <topology evidence="1 7">Multi-pass membrane protein</topology>
    </subcellularLocation>
</comment>
<feature type="transmembrane region" description="Helical" evidence="7">
    <location>
        <begin position="44"/>
        <end position="66"/>
    </location>
</feature>
<evidence type="ECO:0000256" key="2">
    <source>
        <dbReference type="ARBA" id="ARBA00009784"/>
    </source>
</evidence>
<feature type="transmembrane region" description="Helical" evidence="7">
    <location>
        <begin position="115"/>
        <end position="138"/>
    </location>
</feature>
<dbReference type="PANTHER" id="PTHR33508">
    <property type="entry name" value="UPF0056 MEMBRANE PROTEIN YHCE"/>
    <property type="match status" value="1"/>
</dbReference>
<comment type="caution">
    <text evidence="8">The sequence shown here is derived from an EMBL/GenBank/DDBJ whole genome shotgun (WGS) entry which is preliminary data.</text>
</comment>
<keyword evidence="4 7" id="KW-0812">Transmembrane</keyword>
<dbReference type="EMBL" id="DSVL01000346">
    <property type="protein sequence ID" value="HFH30062.1"/>
    <property type="molecule type" value="Genomic_DNA"/>
</dbReference>
<dbReference type="GO" id="GO:0005886">
    <property type="term" value="C:plasma membrane"/>
    <property type="evidence" value="ECO:0007669"/>
    <property type="project" value="UniProtKB-SubCell"/>
</dbReference>
<evidence type="ECO:0000256" key="3">
    <source>
        <dbReference type="ARBA" id="ARBA00022475"/>
    </source>
</evidence>
<evidence type="ECO:0000256" key="6">
    <source>
        <dbReference type="ARBA" id="ARBA00023136"/>
    </source>
</evidence>
<evidence type="ECO:0000256" key="7">
    <source>
        <dbReference type="RuleBase" id="RU362048"/>
    </source>
</evidence>
<dbReference type="InterPro" id="IPR002771">
    <property type="entry name" value="Multi_antbiot-R_MarC"/>
</dbReference>
<name>A0A7C3I7Z2_9SPIR</name>
<keyword evidence="3" id="KW-1003">Cell membrane</keyword>
<feature type="transmembrane region" description="Helical" evidence="7">
    <location>
        <begin position="144"/>
        <end position="166"/>
    </location>
</feature>
<accession>A0A7C3I7Z2</accession>
<sequence length="215" mass="23429">MVTLFIQILFTIFVVVDPFGIVPMYIGLTARLTAEEKKRTIKRALVTAFLILSLFILAGKWVLLILNVHPGSFFIAGGIMLFIVSLEMLFGQANRSKVSINETPAEEDEDERTSVAIFPLAIPMLAGPGAITTILLFTSSQQPLYIIMPMLFVAVALTLIATALSMRASELILKALGRSGVSVIERIMGLLLSGMSVQFVYDGLVKLGIIIKVVQ</sequence>
<dbReference type="AlphaFoldDB" id="A0A7C3I7Z2"/>
<evidence type="ECO:0000256" key="1">
    <source>
        <dbReference type="ARBA" id="ARBA00004651"/>
    </source>
</evidence>